<dbReference type="GeneID" id="44004129"/>
<dbReference type="SUPFAM" id="SSF53756">
    <property type="entry name" value="UDP-Glycosyltransferase/glycogen phosphorylase"/>
    <property type="match status" value="1"/>
</dbReference>
<protein>
    <submittedName>
        <fullName evidence="3">Glycosyltransferase family 4 protein</fullName>
    </submittedName>
</protein>
<dbReference type="InterPro" id="IPR028098">
    <property type="entry name" value="Glyco_trans_4-like_N"/>
</dbReference>
<dbReference type="InterPro" id="IPR001296">
    <property type="entry name" value="Glyco_trans_1"/>
</dbReference>
<dbReference type="PANTHER" id="PTHR12526">
    <property type="entry name" value="GLYCOSYLTRANSFERASE"/>
    <property type="match status" value="1"/>
</dbReference>
<gene>
    <name evidence="3" type="ORF">A2J15_001250</name>
</gene>
<dbReference type="Proteomes" id="UP000093205">
    <property type="component" value="Chromosome"/>
</dbReference>
<reference evidence="3 4" key="1">
    <citation type="submission" date="2018-08" db="EMBL/GenBank/DDBJ databases">
        <title>Survival mechanisms of Campylobacter hepaticus identified by genomic analysis and comparative transcriptomic analysis of in vivo and in vitro derived bacteria.</title>
        <authorList>
            <person name="Van T.T.H."/>
            <person name="Moore R.J."/>
        </authorList>
    </citation>
    <scope>NUCLEOTIDE SEQUENCE [LARGE SCALE GENOMIC DNA]</scope>
    <source>
        <strain evidence="3 4">HV10</strain>
    </source>
</reference>
<feature type="domain" description="Glycosyltransferase subfamily 4-like N-terminal" evidence="2">
    <location>
        <begin position="13"/>
        <end position="183"/>
    </location>
</feature>
<evidence type="ECO:0000313" key="3">
    <source>
        <dbReference type="EMBL" id="AXP08374.1"/>
    </source>
</evidence>
<sequence>MKILIIDIDITLIGGVAKVVSNLANLLSKKHQVDILSMYKQNELFFKLDKKINLYFFNQKGYKHINKNTYKKYKYNIILYLVFKFIFKHKYYCEKIKIYFQNQKIKQIISQYDIVINNNYFLFNTIKIKNVNLIQIMHGNFIYYSKDLLKKLHFFDHLVILSDKQIDKWKKYHKNIHVIPNFIPFISQKESNYKQKNILSIGRMVCNDEKGFLRLIEIWKLIHKKYQDWTLTLVGEGELKYLIQEKIKENHLKNIILKPFTKEIEQEYLNASIYLMCSYYEGFPMVLIEASSYALPLLAFDIHTGPKDIIEDQKSGFLIQDGNLKDFAQKLCILMDNENLRKTMGKKAKEKIKKEFSKEVIMQKWEKLFTS</sequence>
<proteinExistence type="predicted"/>
<dbReference type="Pfam" id="PF13439">
    <property type="entry name" value="Glyco_transf_4"/>
    <property type="match status" value="1"/>
</dbReference>
<dbReference type="PANTHER" id="PTHR12526:SF630">
    <property type="entry name" value="GLYCOSYLTRANSFERASE"/>
    <property type="match status" value="1"/>
</dbReference>
<dbReference type="KEGG" id="chw:A2J15_001250"/>
<name>A0A6N7EPU3_9BACT</name>
<dbReference type="AlphaFoldDB" id="A0A6N7EPU3"/>
<dbReference type="RefSeq" id="WP_116980464.1">
    <property type="nucleotide sequence ID" value="NZ_CP031611.1"/>
</dbReference>
<dbReference type="OrthoDB" id="6286688at2"/>
<evidence type="ECO:0000259" key="2">
    <source>
        <dbReference type="Pfam" id="PF13439"/>
    </source>
</evidence>
<dbReference type="EMBL" id="CP031611">
    <property type="protein sequence ID" value="AXP08374.1"/>
    <property type="molecule type" value="Genomic_DNA"/>
</dbReference>
<dbReference type="Pfam" id="PF00534">
    <property type="entry name" value="Glycos_transf_1"/>
    <property type="match status" value="1"/>
</dbReference>
<dbReference type="GO" id="GO:0016757">
    <property type="term" value="F:glycosyltransferase activity"/>
    <property type="evidence" value="ECO:0007669"/>
    <property type="project" value="InterPro"/>
</dbReference>
<dbReference type="Gene3D" id="3.40.50.2000">
    <property type="entry name" value="Glycogen Phosphorylase B"/>
    <property type="match status" value="2"/>
</dbReference>
<evidence type="ECO:0000313" key="4">
    <source>
        <dbReference type="Proteomes" id="UP000093205"/>
    </source>
</evidence>
<evidence type="ECO:0000259" key="1">
    <source>
        <dbReference type="Pfam" id="PF00534"/>
    </source>
</evidence>
<accession>A0A6N7EPU3</accession>
<organism evidence="3 4">
    <name type="scientific">Campylobacter hepaticus</name>
    <dbReference type="NCBI Taxonomy" id="1813019"/>
    <lineage>
        <taxon>Bacteria</taxon>
        <taxon>Pseudomonadati</taxon>
        <taxon>Campylobacterota</taxon>
        <taxon>Epsilonproteobacteria</taxon>
        <taxon>Campylobacterales</taxon>
        <taxon>Campylobacteraceae</taxon>
        <taxon>Campylobacter</taxon>
    </lineage>
</organism>
<feature type="domain" description="Glycosyl transferase family 1" evidence="1">
    <location>
        <begin position="188"/>
        <end position="350"/>
    </location>
</feature>
<keyword evidence="4" id="KW-1185">Reference proteome</keyword>